<dbReference type="PANTHER" id="PTHR43252:SF6">
    <property type="entry name" value="NEGATIVE TRANSCRIPTION REGULATOR PADR"/>
    <property type="match status" value="1"/>
</dbReference>
<dbReference type="InterPro" id="IPR005149">
    <property type="entry name" value="Tscrpt_reg_PadR_N"/>
</dbReference>
<evidence type="ECO:0000313" key="4">
    <source>
        <dbReference type="Proteomes" id="UP000664545"/>
    </source>
</evidence>
<dbReference type="Pfam" id="PF10400">
    <property type="entry name" value="Vir_act_alpha_C"/>
    <property type="match status" value="1"/>
</dbReference>
<evidence type="ECO:0000259" key="2">
    <source>
        <dbReference type="Pfam" id="PF10400"/>
    </source>
</evidence>
<dbReference type="Gene3D" id="1.10.10.10">
    <property type="entry name" value="Winged helix-like DNA-binding domain superfamily/Winged helix DNA-binding domain"/>
    <property type="match status" value="1"/>
</dbReference>
<dbReference type="EMBL" id="JAFJZZ010000001">
    <property type="protein sequence ID" value="MBN7771755.1"/>
    <property type="molecule type" value="Genomic_DNA"/>
</dbReference>
<dbReference type="RefSeq" id="WP_206580552.1">
    <property type="nucleotide sequence ID" value="NZ_JAFJZZ010000001.1"/>
</dbReference>
<sequence>MKENTGKTKYVLLGLMAKEPQTGYTIKKSIEYEYSHFWQESYGQIYPTLKALVKEGLAESVESQELKNGRGQILYKITEAGKKELKNWLSEEPTIEKLRYEILLKVSFGASTEPEIILGHLDEFIKRNDRSIKEMDGFLDFFKGMSNKSDRHLDSELTAICGKYFYTAMKEWAMEAEQIIKDRMGEKG</sequence>
<accession>A0A939D655</accession>
<evidence type="ECO:0000313" key="3">
    <source>
        <dbReference type="EMBL" id="MBN7771755.1"/>
    </source>
</evidence>
<keyword evidence="4" id="KW-1185">Reference proteome</keyword>
<dbReference type="InterPro" id="IPR018309">
    <property type="entry name" value="Tscrpt_reg_PadR_C"/>
</dbReference>
<reference evidence="3" key="1">
    <citation type="submission" date="2021-02" db="EMBL/GenBank/DDBJ databases">
        <title>Abyssanaerobacter marinus gen.nov., sp., nov, anaerobic bacterium isolated from the Onnuri vent field of Indian Ocean and suggestion of Mogibacteriaceae fam. nov., and proposal of reclassification of ambiguous this family's genus member.</title>
        <authorList>
            <person name="Kim Y.J."/>
            <person name="Yang J.-A."/>
        </authorList>
    </citation>
    <scope>NUCLEOTIDE SEQUENCE</scope>
    <source>
        <strain evidence="3">DSM 2634</strain>
    </source>
</reference>
<proteinExistence type="predicted"/>
<dbReference type="AlphaFoldDB" id="A0A939D655"/>
<evidence type="ECO:0000259" key="1">
    <source>
        <dbReference type="Pfam" id="PF03551"/>
    </source>
</evidence>
<dbReference type="InterPro" id="IPR036388">
    <property type="entry name" value="WH-like_DNA-bd_sf"/>
</dbReference>
<name>A0A939D655_CLOAM</name>
<dbReference type="Pfam" id="PF03551">
    <property type="entry name" value="PadR"/>
    <property type="match status" value="1"/>
</dbReference>
<dbReference type="SUPFAM" id="SSF46785">
    <property type="entry name" value="Winged helix' DNA-binding domain"/>
    <property type="match status" value="1"/>
</dbReference>
<organism evidence="3 4">
    <name type="scientific">Clostridium aminobutyricum</name>
    <dbReference type="NCBI Taxonomy" id="33953"/>
    <lineage>
        <taxon>Bacteria</taxon>
        <taxon>Bacillati</taxon>
        <taxon>Bacillota</taxon>
        <taxon>Clostridia</taxon>
        <taxon>Eubacteriales</taxon>
        <taxon>Clostridiaceae</taxon>
        <taxon>Clostridium</taxon>
    </lineage>
</organism>
<feature type="domain" description="Transcription regulator PadR C-terminal" evidence="2">
    <location>
        <begin position="98"/>
        <end position="180"/>
    </location>
</feature>
<feature type="domain" description="Transcription regulator PadR N-terminal" evidence="1">
    <location>
        <begin position="12"/>
        <end position="86"/>
    </location>
</feature>
<comment type="caution">
    <text evidence="3">The sequence shown here is derived from an EMBL/GenBank/DDBJ whole genome shotgun (WGS) entry which is preliminary data.</text>
</comment>
<protein>
    <submittedName>
        <fullName evidence="3">PadR family transcriptional regulator</fullName>
    </submittedName>
</protein>
<dbReference type="InterPro" id="IPR036390">
    <property type="entry name" value="WH_DNA-bd_sf"/>
</dbReference>
<dbReference type="PANTHER" id="PTHR43252">
    <property type="entry name" value="TRANSCRIPTIONAL REGULATOR YQJI"/>
    <property type="match status" value="1"/>
</dbReference>
<gene>
    <name evidence="3" type="ORF">JYB65_00065</name>
</gene>
<dbReference type="Proteomes" id="UP000664545">
    <property type="component" value="Unassembled WGS sequence"/>
</dbReference>